<evidence type="ECO:0008006" key="5">
    <source>
        <dbReference type="Google" id="ProtNLM"/>
    </source>
</evidence>
<sequence length="533" mass="60587">MMNLFLVLHGITTEINDQIELQNCYSELSRVVLKEDQKEICVQLITTQNNYCNNLPKGIKLSVELDNLSGFYIPTGYFSDFNYSSTTELCVSCTNLACTNHVFFESKTANTILESYAFKTPIQIGVVVRQQSDFANCINQSYVKVSSTQIQVVVEINDYCWQVLNVNSYQLLNNTITLRFFDFTVQKIYTPSSTDIVLTIVGGSFVFFIDEPNSFVIFDENDFIEFEMKIGIQQSNTVNFLLTSSNQLQIDELTSGYSSLRLRVNTNSMQLSGVPSDIGKLYAQMAGSQHFDEFHIKLQIQFGEDAYIFESSDLQTYQDGQTQSFSCSTEKCNTNMLYVYNNMAKITHAGTVTTIKSTGIILHMVTETVTSYYQGCYKGFHLNYNSKNIWLELMINSQSTCSITTNQTYFLTLASKNSTQVNITQISQVLNSTTKLVNISYAITDDILAMIRHSQFTSLLITLNQVTIDYLSLYKVVNNNMDYYYTQQLIILGVSMGISILADMVSYLIKLNYKNHVKNTKLILKEFAQTQFT</sequence>
<dbReference type="EMBL" id="CAXDID020000052">
    <property type="protein sequence ID" value="CAL6005791.1"/>
    <property type="molecule type" value="Genomic_DNA"/>
</dbReference>
<name>A0AA86TXD7_9EUKA</name>
<evidence type="ECO:0000313" key="2">
    <source>
        <dbReference type="EMBL" id="CAI9932454.1"/>
    </source>
</evidence>
<reference evidence="3 4" key="2">
    <citation type="submission" date="2024-07" db="EMBL/GenBank/DDBJ databases">
        <authorList>
            <person name="Akdeniz Z."/>
        </authorList>
    </citation>
    <scope>NUCLEOTIDE SEQUENCE [LARGE SCALE GENOMIC DNA]</scope>
</reference>
<organism evidence="2">
    <name type="scientific">Hexamita inflata</name>
    <dbReference type="NCBI Taxonomy" id="28002"/>
    <lineage>
        <taxon>Eukaryota</taxon>
        <taxon>Metamonada</taxon>
        <taxon>Diplomonadida</taxon>
        <taxon>Hexamitidae</taxon>
        <taxon>Hexamitinae</taxon>
        <taxon>Hexamita</taxon>
    </lineage>
</organism>
<keyword evidence="4" id="KW-1185">Reference proteome</keyword>
<accession>A0AA86TXD7</accession>
<evidence type="ECO:0000313" key="4">
    <source>
        <dbReference type="Proteomes" id="UP001642409"/>
    </source>
</evidence>
<proteinExistence type="predicted"/>
<dbReference type="EMBL" id="CATOUU010000517">
    <property type="protein sequence ID" value="CAI9932454.1"/>
    <property type="molecule type" value="Genomic_DNA"/>
</dbReference>
<reference evidence="2" key="1">
    <citation type="submission" date="2023-06" db="EMBL/GenBank/DDBJ databases">
        <authorList>
            <person name="Kurt Z."/>
        </authorList>
    </citation>
    <scope>NUCLEOTIDE SEQUENCE</scope>
</reference>
<keyword evidence="1" id="KW-0472">Membrane</keyword>
<protein>
    <recommendedName>
        <fullName evidence="5">Transmembrane protein</fullName>
    </recommendedName>
</protein>
<keyword evidence="1" id="KW-1133">Transmembrane helix</keyword>
<feature type="transmembrane region" description="Helical" evidence="1">
    <location>
        <begin position="489"/>
        <end position="509"/>
    </location>
</feature>
<evidence type="ECO:0000313" key="3">
    <source>
        <dbReference type="EMBL" id="CAL6005791.1"/>
    </source>
</evidence>
<comment type="caution">
    <text evidence="2">The sequence shown here is derived from an EMBL/GenBank/DDBJ whole genome shotgun (WGS) entry which is preliminary data.</text>
</comment>
<keyword evidence="1" id="KW-0812">Transmembrane</keyword>
<dbReference type="AlphaFoldDB" id="A0AA86TXD7"/>
<dbReference type="Proteomes" id="UP001642409">
    <property type="component" value="Unassembled WGS sequence"/>
</dbReference>
<evidence type="ECO:0000256" key="1">
    <source>
        <dbReference type="SAM" id="Phobius"/>
    </source>
</evidence>
<gene>
    <name evidence="3" type="ORF">HINF_LOCUS19717</name>
    <name evidence="2" type="ORF">HINF_LOCUS20099</name>
</gene>